<dbReference type="Pfam" id="PF07679">
    <property type="entry name" value="I-set"/>
    <property type="match status" value="1"/>
</dbReference>
<keyword evidence="5" id="KW-1133">Transmembrane helix</keyword>
<feature type="domain" description="Ig-like" evidence="6">
    <location>
        <begin position="517"/>
        <end position="609"/>
    </location>
</feature>
<dbReference type="Pfam" id="PF00041">
    <property type="entry name" value="fn3"/>
    <property type="match status" value="2"/>
</dbReference>
<feature type="transmembrane region" description="Helical" evidence="5">
    <location>
        <begin position="12"/>
        <end position="37"/>
    </location>
</feature>
<keyword evidence="1" id="KW-0677">Repeat</keyword>
<keyword evidence="9" id="KW-1185">Reference proteome</keyword>
<dbReference type="InterPro" id="IPR036116">
    <property type="entry name" value="FN3_sf"/>
</dbReference>
<dbReference type="Proteomes" id="UP000822476">
    <property type="component" value="Unassembled WGS sequence"/>
</dbReference>
<dbReference type="PANTHER" id="PTHR44170:SF6">
    <property type="entry name" value="CONTACTIN"/>
    <property type="match status" value="1"/>
</dbReference>
<evidence type="ECO:0000259" key="6">
    <source>
        <dbReference type="PROSITE" id="PS50835"/>
    </source>
</evidence>
<dbReference type="Gene3D" id="2.60.40.10">
    <property type="entry name" value="Immunoglobulins"/>
    <property type="match status" value="10"/>
</dbReference>
<dbReference type="GO" id="GO:0098609">
    <property type="term" value="P:cell-cell adhesion"/>
    <property type="evidence" value="ECO:0007669"/>
    <property type="project" value="TreeGrafter"/>
</dbReference>
<dbReference type="CDD" id="cd00096">
    <property type="entry name" value="Ig"/>
    <property type="match status" value="2"/>
</dbReference>
<dbReference type="CDD" id="cd00063">
    <property type="entry name" value="FN3"/>
    <property type="match status" value="3"/>
</dbReference>
<organism evidence="8 9">
    <name type="scientific">Paragonimus skrjabini miyazakii</name>
    <dbReference type="NCBI Taxonomy" id="59628"/>
    <lineage>
        <taxon>Eukaryota</taxon>
        <taxon>Metazoa</taxon>
        <taxon>Spiralia</taxon>
        <taxon>Lophotrochozoa</taxon>
        <taxon>Platyhelminthes</taxon>
        <taxon>Trematoda</taxon>
        <taxon>Digenea</taxon>
        <taxon>Plagiorchiida</taxon>
        <taxon>Troglotremata</taxon>
        <taxon>Troglotrematidae</taxon>
        <taxon>Paragonimus</taxon>
    </lineage>
</organism>
<dbReference type="EMBL" id="JTDE01004148">
    <property type="protein sequence ID" value="KAF7255254.1"/>
    <property type="molecule type" value="Genomic_DNA"/>
</dbReference>
<dbReference type="GO" id="GO:0007411">
    <property type="term" value="P:axon guidance"/>
    <property type="evidence" value="ECO:0007669"/>
    <property type="project" value="TreeGrafter"/>
</dbReference>
<dbReference type="SUPFAM" id="SSF48726">
    <property type="entry name" value="Immunoglobulin"/>
    <property type="match status" value="6"/>
</dbReference>
<dbReference type="SUPFAM" id="SSF49265">
    <property type="entry name" value="Fibronectin type III"/>
    <property type="match status" value="3"/>
</dbReference>
<dbReference type="PANTHER" id="PTHR44170">
    <property type="entry name" value="PROTEIN SIDEKICK"/>
    <property type="match status" value="1"/>
</dbReference>
<feature type="compositionally biased region" description="Basic and acidic residues" evidence="4">
    <location>
        <begin position="1414"/>
        <end position="1425"/>
    </location>
</feature>
<keyword evidence="5" id="KW-0812">Transmembrane</keyword>
<dbReference type="SMART" id="SM00408">
    <property type="entry name" value="IGc2"/>
    <property type="match status" value="6"/>
</dbReference>
<dbReference type="GO" id="GO:0005886">
    <property type="term" value="C:plasma membrane"/>
    <property type="evidence" value="ECO:0007669"/>
    <property type="project" value="TreeGrafter"/>
</dbReference>
<evidence type="ECO:0008006" key="10">
    <source>
        <dbReference type="Google" id="ProtNLM"/>
    </source>
</evidence>
<feature type="domain" description="Fibronectin type-III" evidence="7">
    <location>
        <begin position="1184"/>
        <end position="1277"/>
    </location>
</feature>
<dbReference type="SMART" id="SM00409">
    <property type="entry name" value="IG"/>
    <property type="match status" value="6"/>
</dbReference>
<evidence type="ECO:0000256" key="3">
    <source>
        <dbReference type="ARBA" id="ARBA00023319"/>
    </source>
</evidence>
<dbReference type="InterPro" id="IPR003961">
    <property type="entry name" value="FN3_dom"/>
</dbReference>
<evidence type="ECO:0000313" key="8">
    <source>
        <dbReference type="EMBL" id="KAF7255254.1"/>
    </source>
</evidence>
<dbReference type="InterPro" id="IPR013783">
    <property type="entry name" value="Ig-like_fold"/>
</dbReference>
<feature type="domain" description="Ig-like" evidence="6">
    <location>
        <begin position="334"/>
        <end position="421"/>
    </location>
</feature>
<feature type="domain" description="Ig-like" evidence="6">
    <location>
        <begin position="150"/>
        <end position="215"/>
    </location>
</feature>
<feature type="transmembrane region" description="Helical" evidence="5">
    <location>
        <begin position="1290"/>
        <end position="1311"/>
    </location>
</feature>
<evidence type="ECO:0000256" key="1">
    <source>
        <dbReference type="ARBA" id="ARBA00022737"/>
    </source>
</evidence>
<feature type="domain" description="Ig-like" evidence="6">
    <location>
        <begin position="427"/>
        <end position="508"/>
    </location>
</feature>
<accession>A0A8S9YKB8</accession>
<keyword evidence="3" id="KW-0393">Immunoglobulin domain</keyword>
<comment type="caution">
    <text evidence="8">The sequence shown here is derived from an EMBL/GenBank/DDBJ whole genome shotgun (WGS) entry which is preliminary data.</text>
</comment>
<dbReference type="PROSITE" id="PS50835">
    <property type="entry name" value="IG_LIKE"/>
    <property type="match status" value="6"/>
</dbReference>
<gene>
    <name evidence="8" type="ORF">EG68_08266</name>
</gene>
<dbReference type="FunFam" id="2.60.40.10:FF:000032">
    <property type="entry name" value="palladin isoform X1"/>
    <property type="match status" value="1"/>
</dbReference>
<dbReference type="PROSITE" id="PS50853">
    <property type="entry name" value="FN3"/>
    <property type="match status" value="3"/>
</dbReference>
<evidence type="ECO:0000256" key="4">
    <source>
        <dbReference type="SAM" id="MobiDB-lite"/>
    </source>
</evidence>
<keyword evidence="5" id="KW-0472">Membrane</keyword>
<evidence type="ECO:0000256" key="2">
    <source>
        <dbReference type="ARBA" id="ARBA00023157"/>
    </source>
</evidence>
<dbReference type="InterPro" id="IPR003598">
    <property type="entry name" value="Ig_sub2"/>
</dbReference>
<dbReference type="InterPro" id="IPR003599">
    <property type="entry name" value="Ig_sub"/>
</dbReference>
<feature type="domain" description="Fibronectin type-III" evidence="7">
    <location>
        <begin position="1085"/>
        <end position="1182"/>
    </location>
</feature>
<feature type="compositionally biased region" description="Basic and acidic residues" evidence="4">
    <location>
        <begin position="1377"/>
        <end position="1387"/>
    </location>
</feature>
<feature type="domain" description="Ig-like" evidence="6">
    <location>
        <begin position="225"/>
        <end position="327"/>
    </location>
</feature>
<dbReference type="SMART" id="SM00060">
    <property type="entry name" value="FN3"/>
    <property type="match status" value="4"/>
</dbReference>
<feature type="domain" description="Ig-like" evidence="6">
    <location>
        <begin position="39"/>
        <end position="128"/>
    </location>
</feature>
<dbReference type="InterPro" id="IPR007110">
    <property type="entry name" value="Ig-like_dom"/>
</dbReference>
<proteinExistence type="predicted"/>
<dbReference type="InterPro" id="IPR013098">
    <property type="entry name" value="Ig_I-set"/>
</dbReference>
<reference evidence="8" key="1">
    <citation type="submission" date="2019-07" db="EMBL/GenBank/DDBJ databases">
        <title>Annotation for the trematode Paragonimus miyazaki's.</title>
        <authorList>
            <person name="Choi Y.-J."/>
        </authorList>
    </citation>
    <scope>NUCLEOTIDE SEQUENCE</scope>
    <source>
        <strain evidence="8">Japan</strain>
    </source>
</reference>
<dbReference type="GO" id="GO:0030424">
    <property type="term" value="C:axon"/>
    <property type="evidence" value="ECO:0007669"/>
    <property type="project" value="TreeGrafter"/>
</dbReference>
<dbReference type="Pfam" id="PF13927">
    <property type="entry name" value="Ig_3"/>
    <property type="match status" value="5"/>
</dbReference>
<name>A0A8S9YKB8_9TREM</name>
<keyword evidence="2" id="KW-1015">Disulfide bond</keyword>
<feature type="region of interest" description="Disordered" evidence="4">
    <location>
        <begin position="1414"/>
        <end position="1499"/>
    </location>
</feature>
<feature type="region of interest" description="Disordered" evidence="4">
    <location>
        <begin position="1377"/>
        <end position="1396"/>
    </location>
</feature>
<sequence>MILNLCPYLLRLLVLFHCIQLAISGEAFIALISVVTFPPSFIQLPPRNAVFIPGEAILLPCVAIGAPSPRYVWYKNGRVFNWAANTGRYTKWPDQGTLVIARPGTDDDGIYQCIAENQFGVAQSNTINVKRAELGNFDQYATKIVVAQYGEPVQLPCNVPLGYPPPVVTWQTEKNAQIQYIKETNRRATDINGYLYIAAVIQEDHNTLYTCVANNEVLRHQKNGPSYRLQVYGQQTNYKLTTLYRTPRTEVTVVGDVLRLKCIYSGFPEPQYTWFKDGKEPIGLPNVVVKNLGTMLEINPVTLEAAGEYRCQGSNEQTLTTVNSQYTVLVQVPPTFTEKPEDVTVPVNGSVIFRCNASGIPAPQIRWTVNGQDPSVYVDGVRKILRGNMMLLYNLTIKDTAVIQCNASNAFGYDFVNAYVNVMREPPYFIKPPQSNHRVVDGHQVTLFCQTFSAPKAVISWTKDGRPINGGRYQSLPTGDLLISSVAITDSGVYECTATNPFGSRKASGRLLVRRRTSIVLAPIDTQVYENQVVKFVCTAETDPMELDNLRITWYKDDNLIMPEVTPRIQKVWFDYSLVLSGAQPRDTGQYRCNASNGLDYAVASAALLVQGRPEQAIHVQVNCVEFINEELALVSWYPGSDNYAPIMEYIVEYSTQYERDTWYPAEIFNYTGLVQSTSIKVILRPSILYQFRIRTRNRVGISLPSAPTQTECGIPPRVPAINPSELYVYGSLRNNLIIRWTTLPYIEHYGSNLGYILTITCLNCDIIPRTAVNNTVIGDWRTDLITLTSFRVGVQVYEIETFKQFRVTIQSRNEKGVSTAQPTVALGYSGEAVPTITPPVPIVVNATPRGAILRWQAISEAELPQVNGYFRGYRIEWCNATLDTAQCEAQFRFQDLILQIPSTPVLYSRRRRSVSDETYSSPYFTERPIHEDDLDSDDYTVDQRHLGHRSQESSQWRSVYERYNITAYPIKPSLSSVCRVYPKGNISCPGAGPFPRAAQSPSVIGEAYQATLTRPTRQAQLPFENLMRGPIQPKFVLGQTINYTLTGVPGAATVRIWLRILNTRFAGPMGPAVTVTTKEDTPGPVANLQAAAVSVTYADITWTTPSEPNGVVTGYEFEAKELQGLKMGFGFRYPALMNGTATGQRLTSLRPNTTYRITVWPMTSAGIGVDNFIDLTTAPSDVAPNAPNFVVTAVGLTNFTVLYEPSQRGIPGTVFFAQYRQPGVVLWIDSASTFSNRTIIVEGLTSDTSYEVRMVATNGAQLSTTSAARLVHTLGGPGPGSLAGASGTWFIIVCMFLIAFIALLIFLILIRKRRLISIQKKSVGPDVQPLTTSPEYAQPMNADEVTGSLLPGQPGYLPSQPDYRGVEQIQSNRFSEHVESDPEHWSPSEAEGGMSDFDEPVVRGHNGVRRVDNDADLVDERDFPDTSLRSNEEEAELELDYSISPHESELASDLSYTHRRPAPNRAPRMPPRGYRSAPRAPSPMDSANSHVSGDPTII</sequence>
<feature type="domain" description="Fibronectin type-III" evidence="7">
    <location>
        <begin position="614"/>
        <end position="718"/>
    </location>
</feature>
<evidence type="ECO:0000259" key="7">
    <source>
        <dbReference type="PROSITE" id="PS50853"/>
    </source>
</evidence>
<evidence type="ECO:0000256" key="5">
    <source>
        <dbReference type="SAM" id="Phobius"/>
    </source>
</evidence>
<evidence type="ECO:0000313" key="9">
    <source>
        <dbReference type="Proteomes" id="UP000822476"/>
    </source>
</evidence>
<protein>
    <recommendedName>
        <fullName evidence="10">Neuroglian</fullName>
    </recommendedName>
</protein>
<dbReference type="OrthoDB" id="6244967at2759"/>
<dbReference type="InterPro" id="IPR036179">
    <property type="entry name" value="Ig-like_dom_sf"/>
</dbReference>